<dbReference type="Proteomes" id="UP001597351">
    <property type="component" value="Unassembled WGS sequence"/>
</dbReference>
<gene>
    <name evidence="2" type="ORF">ACFSDE_02995</name>
</gene>
<name>A0ABW4TIH2_9ACTN</name>
<evidence type="ECO:0000313" key="3">
    <source>
        <dbReference type="Proteomes" id="UP001597351"/>
    </source>
</evidence>
<feature type="transmembrane region" description="Helical" evidence="1">
    <location>
        <begin position="99"/>
        <end position="117"/>
    </location>
</feature>
<keyword evidence="1" id="KW-0472">Membrane</keyword>
<keyword evidence="3" id="KW-1185">Reference proteome</keyword>
<reference evidence="3" key="1">
    <citation type="journal article" date="2019" name="Int. J. Syst. Evol. Microbiol.">
        <title>The Global Catalogue of Microorganisms (GCM) 10K type strain sequencing project: providing services to taxonomists for standard genome sequencing and annotation.</title>
        <authorList>
            <consortium name="The Broad Institute Genomics Platform"/>
            <consortium name="The Broad Institute Genome Sequencing Center for Infectious Disease"/>
            <person name="Wu L."/>
            <person name="Ma J."/>
        </authorList>
    </citation>
    <scope>NUCLEOTIDE SEQUENCE [LARGE SCALE GENOMIC DNA]</scope>
    <source>
        <strain evidence="3">CGMCC 1.12477</strain>
    </source>
</reference>
<feature type="transmembrane region" description="Helical" evidence="1">
    <location>
        <begin position="150"/>
        <end position="171"/>
    </location>
</feature>
<evidence type="ECO:0008006" key="4">
    <source>
        <dbReference type="Google" id="ProtNLM"/>
    </source>
</evidence>
<evidence type="ECO:0000256" key="1">
    <source>
        <dbReference type="SAM" id="Phobius"/>
    </source>
</evidence>
<accession>A0ABW4TIH2</accession>
<keyword evidence="1" id="KW-1133">Transmembrane helix</keyword>
<feature type="transmembrane region" description="Helical" evidence="1">
    <location>
        <begin position="24"/>
        <end position="45"/>
    </location>
</feature>
<organism evidence="2 3">
    <name type="scientific">Nocardioides aestuarii</name>
    <dbReference type="NCBI Taxonomy" id="252231"/>
    <lineage>
        <taxon>Bacteria</taxon>
        <taxon>Bacillati</taxon>
        <taxon>Actinomycetota</taxon>
        <taxon>Actinomycetes</taxon>
        <taxon>Propionibacteriales</taxon>
        <taxon>Nocardioidaceae</taxon>
        <taxon>Nocardioides</taxon>
    </lineage>
</organism>
<evidence type="ECO:0000313" key="2">
    <source>
        <dbReference type="EMBL" id="MFD1945745.1"/>
    </source>
</evidence>
<keyword evidence="1" id="KW-0812">Transmembrane</keyword>
<proteinExistence type="predicted"/>
<feature type="transmembrane region" description="Helical" evidence="1">
    <location>
        <begin position="75"/>
        <end position="94"/>
    </location>
</feature>
<protein>
    <recommendedName>
        <fullName evidence="4">DUF2567 domain-containing protein</fullName>
    </recommendedName>
</protein>
<dbReference type="RefSeq" id="WP_343915348.1">
    <property type="nucleotide sequence ID" value="NZ_BAAAJT010000002.1"/>
</dbReference>
<dbReference type="EMBL" id="JBHUGD010000001">
    <property type="protein sequence ID" value="MFD1945745.1"/>
    <property type="molecule type" value="Genomic_DNA"/>
</dbReference>
<comment type="caution">
    <text evidence="2">The sequence shown here is derived from an EMBL/GenBank/DDBJ whole genome shotgun (WGS) entry which is preliminary data.</text>
</comment>
<sequence length="186" mass="18929">MSPELTTHPAPAHHASPWWGLRDVVIVLLVFAAVGSLAGVVWELWWTPPTGVVVDHAWVPDDAGLRELFTGTGQYVVVALVAGLLAGAACAWFVDRVALLTLVTVVLGSALGAWLMLQVGLLLAPPDPAVAARTAADGTTLPGALEVSGAGALASLPAGALTGLVVVFIGLTPAQPEPGRGSTPTR</sequence>